<dbReference type="EMBL" id="JAHVHU010000002">
    <property type="protein sequence ID" value="MBY5956604.1"/>
    <property type="molecule type" value="Genomic_DNA"/>
</dbReference>
<dbReference type="AlphaFoldDB" id="A0A953HIS0"/>
<evidence type="ECO:0000313" key="2">
    <source>
        <dbReference type="EMBL" id="MBY5956604.1"/>
    </source>
</evidence>
<keyword evidence="1" id="KW-0472">Membrane</keyword>
<name>A0A953HIS0_9BACT</name>
<accession>A0A953HIS0</accession>
<keyword evidence="1" id="KW-1133">Transmembrane helix</keyword>
<keyword evidence="1" id="KW-0812">Transmembrane</keyword>
<organism evidence="2 3">
    <name type="scientific">Membranihabitans marinus</name>
    <dbReference type="NCBI Taxonomy" id="1227546"/>
    <lineage>
        <taxon>Bacteria</taxon>
        <taxon>Pseudomonadati</taxon>
        <taxon>Bacteroidota</taxon>
        <taxon>Saprospiria</taxon>
        <taxon>Saprospirales</taxon>
        <taxon>Saprospiraceae</taxon>
        <taxon>Membranihabitans</taxon>
    </lineage>
</organism>
<comment type="caution">
    <text evidence="2">The sequence shown here is derived from an EMBL/GenBank/DDBJ whole genome shotgun (WGS) entry which is preliminary data.</text>
</comment>
<protein>
    <submittedName>
        <fullName evidence="2">Uncharacterized protein</fullName>
    </submittedName>
</protein>
<feature type="transmembrane region" description="Helical" evidence="1">
    <location>
        <begin position="12"/>
        <end position="33"/>
    </location>
</feature>
<dbReference type="RefSeq" id="WP_222578129.1">
    <property type="nucleotide sequence ID" value="NZ_JAHVHU010000002.1"/>
</dbReference>
<reference evidence="2" key="1">
    <citation type="submission" date="2021-06" db="EMBL/GenBank/DDBJ databases">
        <title>44 bacteria genomes isolated from Dapeng, Shenzhen.</title>
        <authorList>
            <person name="Zheng W."/>
            <person name="Yu S."/>
            <person name="Huang Y."/>
        </authorList>
    </citation>
    <scope>NUCLEOTIDE SEQUENCE</scope>
    <source>
        <strain evidence="2">DP5N28-2</strain>
    </source>
</reference>
<gene>
    <name evidence="2" type="ORF">KUV50_00560</name>
</gene>
<keyword evidence="3" id="KW-1185">Reference proteome</keyword>
<proteinExistence type="predicted"/>
<sequence>MVQGVFSWVDLVMTPIWLVLLYLLAYTIAHLKYRDPYLAKHFMWGVKLHYIVKSF</sequence>
<dbReference type="Proteomes" id="UP000753961">
    <property type="component" value="Unassembled WGS sequence"/>
</dbReference>
<evidence type="ECO:0000313" key="3">
    <source>
        <dbReference type="Proteomes" id="UP000753961"/>
    </source>
</evidence>
<evidence type="ECO:0000256" key="1">
    <source>
        <dbReference type="SAM" id="Phobius"/>
    </source>
</evidence>